<evidence type="ECO:0000256" key="3">
    <source>
        <dbReference type="ARBA" id="ARBA00022452"/>
    </source>
</evidence>
<feature type="domain" description="TonB-dependent receptor-like beta-barrel" evidence="10">
    <location>
        <begin position="342"/>
        <end position="742"/>
    </location>
</feature>
<gene>
    <name evidence="12" type="ORF">SAMN05444280_11638</name>
</gene>
<keyword evidence="3" id="KW-1134">Transmembrane beta strand</keyword>
<evidence type="ECO:0000259" key="11">
    <source>
        <dbReference type="Pfam" id="PF07715"/>
    </source>
</evidence>
<keyword evidence="7" id="KW-0998">Cell outer membrane</keyword>
<dbReference type="PANTHER" id="PTHR30069">
    <property type="entry name" value="TONB-DEPENDENT OUTER MEMBRANE RECEPTOR"/>
    <property type="match status" value="1"/>
</dbReference>
<dbReference type="Pfam" id="PF00593">
    <property type="entry name" value="TonB_dep_Rec_b-barrel"/>
    <property type="match status" value="1"/>
</dbReference>
<keyword evidence="12" id="KW-0675">Receptor</keyword>
<proteinExistence type="inferred from homology"/>
<accession>A0A1M6IC28</accession>
<keyword evidence="6 8" id="KW-0472">Membrane</keyword>
<dbReference type="InterPro" id="IPR008969">
    <property type="entry name" value="CarboxyPept-like_regulatory"/>
</dbReference>
<evidence type="ECO:0000256" key="7">
    <source>
        <dbReference type="ARBA" id="ARBA00023237"/>
    </source>
</evidence>
<reference evidence="12 13" key="1">
    <citation type="submission" date="2016-11" db="EMBL/GenBank/DDBJ databases">
        <authorList>
            <person name="Jaros S."/>
            <person name="Januszkiewicz K."/>
            <person name="Wedrychowicz H."/>
        </authorList>
    </citation>
    <scope>NUCLEOTIDE SEQUENCE [LARGE SCALE GENOMIC DNA]</scope>
    <source>
        <strain evidence="12 13">DSM 27063</strain>
    </source>
</reference>
<dbReference type="InterPro" id="IPR000531">
    <property type="entry name" value="Beta-barrel_TonB"/>
</dbReference>
<sequence>MKTMKYLLLTLFILPFFAQAQEASLKGRVVDAANNEPLPFVNIIVSGTDIGTITDMDGNFLITGLKPGFIRVEASFVGYKRAVSSEIEVSVASTNSVEIQLEEQQEQIEEVTVTASPFRKTEESPVSLRTIGIGEIEKAPGANRDISKVIQSFPGVQSTPAFRNDVIIRGGGPSESRFYLDGVEVPFINHFSTQGASGGPVGIINADFLREVNYYSGAFPANRGNALSGVLEFFQVDGNDERLKFQGAVGASEVAATLDGPLGEKTTFIFSARRSYLQFLFSVLELPFLPNFTDMQFKVRTRFDKKNELTFIGLGAIDVFDLNLGIEDPDEQQQFILSQIPVNEQWNYSLGAVYKHFRDNSYQTVVLSRSHLNNGAYKYFDNDDSSEENKILDYSSEEIENKLRVENTTRVNDYKINFGGNLDYVTYTNATQQKRFYNDEILEIDYNTGLNLVKWAVFGQVSKNLFSERLSLSLGVRADANNYSTGMSNLLDQFSPRFSASYNLTTQWSLNFNTGRYYQLPPYTTLGFKQNDVFVNKNNNLKYISVDHLIGGLEFRPDQNILFTLEGFWKGYDDYPFSVKDEISLANKGDDFGVVGDEEVISASEGQANGAEFQARITTRNGLNANLSYTLVRSEFKNTEGEYIPTKWDSKHLLNLTATKELKNGWRVGGRWRFVGGLPYTPYDLERSSMVQAWNLSGGPYLDYDRLNSERFKPFHQLDVRVDKSFYLDNLTAKFYIDIQNLYNFQADQQDIIVREQNENGEFLLTDNGTHYQLRRVDNTTGTVLPTIGIILEF</sequence>
<feature type="chain" id="PRO_5011957598" evidence="9">
    <location>
        <begin position="21"/>
        <end position="794"/>
    </location>
</feature>
<dbReference type="Proteomes" id="UP000184050">
    <property type="component" value="Unassembled WGS sequence"/>
</dbReference>
<dbReference type="Gene3D" id="2.170.130.10">
    <property type="entry name" value="TonB-dependent receptor, plug domain"/>
    <property type="match status" value="1"/>
</dbReference>
<evidence type="ECO:0000256" key="4">
    <source>
        <dbReference type="ARBA" id="ARBA00022692"/>
    </source>
</evidence>
<evidence type="ECO:0000256" key="5">
    <source>
        <dbReference type="ARBA" id="ARBA00023077"/>
    </source>
</evidence>
<evidence type="ECO:0000256" key="9">
    <source>
        <dbReference type="SAM" id="SignalP"/>
    </source>
</evidence>
<keyword evidence="4" id="KW-0812">Transmembrane</keyword>
<evidence type="ECO:0000256" key="8">
    <source>
        <dbReference type="RuleBase" id="RU003357"/>
    </source>
</evidence>
<evidence type="ECO:0000256" key="1">
    <source>
        <dbReference type="ARBA" id="ARBA00004571"/>
    </source>
</evidence>
<protein>
    <submittedName>
        <fullName evidence="12">Outer membrane receptor for ferrienterochelin and colicins</fullName>
    </submittedName>
</protein>
<keyword evidence="13" id="KW-1185">Reference proteome</keyword>
<dbReference type="InterPro" id="IPR037066">
    <property type="entry name" value="Plug_dom_sf"/>
</dbReference>
<dbReference type="PANTHER" id="PTHR30069:SF57">
    <property type="entry name" value="TONB-DEPENDENT RECEPTOR"/>
    <property type="match status" value="1"/>
</dbReference>
<evidence type="ECO:0000256" key="2">
    <source>
        <dbReference type="ARBA" id="ARBA00022448"/>
    </source>
</evidence>
<dbReference type="GO" id="GO:0015344">
    <property type="term" value="F:siderophore uptake transmembrane transporter activity"/>
    <property type="evidence" value="ECO:0007669"/>
    <property type="project" value="TreeGrafter"/>
</dbReference>
<evidence type="ECO:0000259" key="10">
    <source>
        <dbReference type="Pfam" id="PF00593"/>
    </source>
</evidence>
<keyword evidence="2" id="KW-0813">Transport</keyword>
<keyword evidence="9" id="KW-0732">Signal</keyword>
<keyword evidence="5 8" id="KW-0798">TonB box</keyword>
<dbReference type="InterPro" id="IPR036942">
    <property type="entry name" value="Beta-barrel_TonB_sf"/>
</dbReference>
<feature type="signal peptide" evidence="9">
    <location>
        <begin position="1"/>
        <end position="20"/>
    </location>
</feature>
<evidence type="ECO:0000313" key="12">
    <source>
        <dbReference type="EMBL" id="SHJ31975.1"/>
    </source>
</evidence>
<dbReference type="STRING" id="1168035.SAMN05444280_11638"/>
<evidence type="ECO:0000313" key="13">
    <source>
        <dbReference type="Proteomes" id="UP000184050"/>
    </source>
</evidence>
<dbReference type="GO" id="GO:0044718">
    <property type="term" value="P:siderophore transmembrane transport"/>
    <property type="evidence" value="ECO:0007669"/>
    <property type="project" value="TreeGrafter"/>
</dbReference>
<comment type="subcellular location">
    <subcellularLocation>
        <location evidence="1">Cell outer membrane</location>
        <topology evidence="1">Multi-pass membrane protein</topology>
    </subcellularLocation>
</comment>
<evidence type="ECO:0000256" key="6">
    <source>
        <dbReference type="ARBA" id="ARBA00023136"/>
    </source>
</evidence>
<dbReference type="Pfam" id="PF07715">
    <property type="entry name" value="Plug"/>
    <property type="match status" value="1"/>
</dbReference>
<dbReference type="GO" id="GO:0009279">
    <property type="term" value="C:cell outer membrane"/>
    <property type="evidence" value="ECO:0007669"/>
    <property type="project" value="UniProtKB-SubCell"/>
</dbReference>
<dbReference type="Gene3D" id="2.40.170.20">
    <property type="entry name" value="TonB-dependent receptor, beta-barrel domain"/>
    <property type="match status" value="1"/>
</dbReference>
<dbReference type="Gene3D" id="2.60.40.1120">
    <property type="entry name" value="Carboxypeptidase-like, regulatory domain"/>
    <property type="match status" value="1"/>
</dbReference>
<dbReference type="RefSeq" id="WP_073169446.1">
    <property type="nucleotide sequence ID" value="NZ_FQZE01000016.1"/>
</dbReference>
<dbReference type="Pfam" id="PF13715">
    <property type="entry name" value="CarbopepD_reg_2"/>
    <property type="match status" value="1"/>
</dbReference>
<dbReference type="AlphaFoldDB" id="A0A1M6IC28"/>
<name>A0A1M6IC28_9BACT</name>
<dbReference type="SUPFAM" id="SSF49464">
    <property type="entry name" value="Carboxypeptidase regulatory domain-like"/>
    <property type="match status" value="1"/>
</dbReference>
<dbReference type="EMBL" id="FQZE01000016">
    <property type="protein sequence ID" value="SHJ31975.1"/>
    <property type="molecule type" value="Genomic_DNA"/>
</dbReference>
<dbReference type="SUPFAM" id="SSF56935">
    <property type="entry name" value="Porins"/>
    <property type="match status" value="1"/>
</dbReference>
<comment type="similarity">
    <text evidence="8">Belongs to the TonB-dependent receptor family.</text>
</comment>
<dbReference type="InterPro" id="IPR012910">
    <property type="entry name" value="Plug_dom"/>
</dbReference>
<organism evidence="12 13">
    <name type="scientific">Tangfeifania diversioriginum</name>
    <dbReference type="NCBI Taxonomy" id="1168035"/>
    <lineage>
        <taxon>Bacteria</taxon>
        <taxon>Pseudomonadati</taxon>
        <taxon>Bacteroidota</taxon>
        <taxon>Bacteroidia</taxon>
        <taxon>Marinilabiliales</taxon>
        <taxon>Prolixibacteraceae</taxon>
        <taxon>Tangfeifania</taxon>
    </lineage>
</organism>
<dbReference type="InterPro" id="IPR039426">
    <property type="entry name" value="TonB-dep_rcpt-like"/>
</dbReference>
<feature type="domain" description="TonB-dependent receptor plug" evidence="11">
    <location>
        <begin position="122"/>
        <end position="230"/>
    </location>
</feature>